<dbReference type="PANTHER" id="PTHR15186">
    <property type="entry name" value="RE48077P"/>
    <property type="match status" value="1"/>
</dbReference>
<reference evidence="11" key="1">
    <citation type="journal article" date="2023" name="DNA Res.">
        <title>Chromosome-level genome assembly of Phrynocephalus forsythii using third-generation DNA sequencing and Hi-C analysis.</title>
        <authorList>
            <person name="Qi Y."/>
            <person name="Zhao W."/>
            <person name="Zhao Y."/>
            <person name="Niu C."/>
            <person name="Cao S."/>
            <person name="Zhang Y."/>
        </authorList>
    </citation>
    <scope>NUCLEOTIDE SEQUENCE</scope>
    <source>
        <tissue evidence="11">Muscle</tissue>
    </source>
</reference>
<keyword evidence="7" id="KW-0496">Mitochondrion</keyword>
<dbReference type="GO" id="GO:0051607">
    <property type="term" value="P:defense response to virus"/>
    <property type="evidence" value="ECO:0007669"/>
    <property type="project" value="TreeGrafter"/>
</dbReference>
<proteinExistence type="inferred from homology"/>
<evidence type="ECO:0000256" key="7">
    <source>
        <dbReference type="ARBA" id="ARBA00023128"/>
    </source>
</evidence>
<keyword evidence="5" id="KW-0053">Apoptosis</keyword>
<keyword evidence="4 10" id="KW-0812">Transmembrane</keyword>
<dbReference type="GO" id="GO:0042802">
    <property type="term" value="F:identical protein binding"/>
    <property type="evidence" value="ECO:0007669"/>
    <property type="project" value="UniProtKB-ARBA"/>
</dbReference>
<dbReference type="InterPro" id="IPR010548">
    <property type="entry name" value="BNIP3"/>
</dbReference>
<evidence type="ECO:0000313" key="12">
    <source>
        <dbReference type="Proteomes" id="UP001142489"/>
    </source>
</evidence>
<dbReference type="GO" id="GO:0005741">
    <property type="term" value="C:mitochondrial outer membrane"/>
    <property type="evidence" value="ECO:0007669"/>
    <property type="project" value="TreeGrafter"/>
</dbReference>
<organism evidence="11 12">
    <name type="scientific">Phrynocephalus forsythii</name>
    <dbReference type="NCBI Taxonomy" id="171643"/>
    <lineage>
        <taxon>Eukaryota</taxon>
        <taxon>Metazoa</taxon>
        <taxon>Chordata</taxon>
        <taxon>Craniata</taxon>
        <taxon>Vertebrata</taxon>
        <taxon>Euteleostomi</taxon>
        <taxon>Lepidosauria</taxon>
        <taxon>Squamata</taxon>
        <taxon>Bifurcata</taxon>
        <taxon>Unidentata</taxon>
        <taxon>Episquamata</taxon>
        <taxon>Toxicofera</taxon>
        <taxon>Iguania</taxon>
        <taxon>Acrodonta</taxon>
        <taxon>Agamidae</taxon>
        <taxon>Agaminae</taxon>
        <taxon>Phrynocephalus</taxon>
    </lineage>
</organism>
<keyword evidence="12" id="KW-1185">Reference proteome</keyword>
<evidence type="ECO:0000256" key="9">
    <source>
        <dbReference type="SAM" id="MobiDB-lite"/>
    </source>
</evidence>
<dbReference type="GO" id="GO:0097345">
    <property type="term" value="P:mitochondrial outer membrane permeabilization"/>
    <property type="evidence" value="ECO:0007669"/>
    <property type="project" value="TreeGrafter"/>
</dbReference>
<feature type="transmembrane region" description="Helical" evidence="10">
    <location>
        <begin position="185"/>
        <end position="205"/>
    </location>
</feature>
<dbReference type="AlphaFoldDB" id="A0A9Q0XTI9"/>
<dbReference type="GO" id="GO:0043065">
    <property type="term" value="P:positive regulation of apoptotic process"/>
    <property type="evidence" value="ECO:0007669"/>
    <property type="project" value="InterPro"/>
</dbReference>
<evidence type="ECO:0000256" key="10">
    <source>
        <dbReference type="SAM" id="Phobius"/>
    </source>
</evidence>
<evidence type="ECO:0000256" key="2">
    <source>
        <dbReference type="ARBA" id="ARBA00004325"/>
    </source>
</evidence>
<dbReference type="EMBL" id="JAPFRF010000007">
    <property type="protein sequence ID" value="KAJ7327310.1"/>
    <property type="molecule type" value="Genomic_DNA"/>
</dbReference>
<dbReference type="Proteomes" id="UP001142489">
    <property type="component" value="Unassembled WGS sequence"/>
</dbReference>
<evidence type="ECO:0000256" key="4">
    <source>
        <dbReference type="ARBA" id="ARBA00022692"/>
    </source>
</evidence>
<dbReference type="Pfam" id="PF06553">
    <property type="entry name" value="BNIP3"/>
    <property type="match status" value="1"/>
</dbReference>
<keyword evidence="8 10" id="KW-0472">Membrane</keyword>
<dbReference type="OrthoDB" id="9046105at2759"/>
<feature type="region of interest" description="Disordered" evidence="9">
    <location>
        <begin position="1"/>
        <end position="31"/>
    </location>
</feature>
<comment type="caution">
    <text evidence="11">The sequence shown here is derived from an EMBL/GenBank/DDBJ whole genome shotgun (WGS) entry which is preliminary data.</text>
</comment>
<dbReference type="Gene3D" id="6.10.250.1020">
    <property type="match status" value="1"/>
</dbReference>
<evidence type="ECO:0000256" key="1">
    <source>
        <dbReference type="ARBA" id="ARBA00004167"/>
    </source>
</evidence>
<evidence type="ECO:0000256" key="8">
    <source>
        <dbReference type="ARBA" id="ARBA00023136"/>
    </source>
</evidence>
<evidence type="ECO:0000256" key="6">
    <source>
        <dbReference type="ARBA" id="ARBA00022989"/>
    </source>
</evidence>
<evidence type="ECO:0000313" key="11">
    <source>
        <dbReference type="EMBL" id="KAJ7327310.1"/>
    </source>
</evidence>
<dbReference type="GO" id="GO:0005783">
    <property type="term" value="C:endoplasmic reticulum"/>
    <property type="evidence" value="ECO:0007669"/>
    <property type="project" value="TreeGrafter"/>
</dbReference>
<feature type="compositionally biased region" description="Basic residues" evidence="9">
    <location>
        <begin position="1"/>
        <end position="10"/>
    </location>
</feature>
<comment type="similarity">
    <text evidence="3">Belongs to the NIP3 family.</text>
</comment>
<dbReference type="PANTHER" id="PTHR15186:SF9">
    <property type="entry name" value="BCL-2_ADENOVIRUS E1B 19KD INTERACTION PROTEIN XR"/>
    <property type="match status" value="1"/>
</dbReference>
<evidence type="ECO:0000256" key="5">
    <source>
        <dbReference type="ARBA" id="ARBA00022703"/>
    </source>
</evidence>
<gene>
    <name evidence="11" type="ORF">JRQ81_017069</name>
</gene>
<sequence>MTRGGGRRPPRLAGGPASAPAPPWRGTSVYTPSRLGVTWPPAGRPKVVPTCWPALRRPPPPAGSMEALREDALLQGSWVEVSPFGQEMPTLACAPCGDMEEVLREAQMEAERADGPLLALKAPTVEDLSVGQREDPEIPVQMGGLAWPWPSVPTKESACISPVVTCPSLLSPALHRRRGLRDPQLLLLVIPSLLLSHVLALGLGICIGKRLATPSASNL</sequence>
<accession>A0A9Q0XTI9</accession>
<protein>
    <submittedName>
        <fullName evidence="11">Uncharacterized protein</fullName>
    </submittedName>
</protein>
<keyword evidence="6 10" id="KW-1133">Transmembrane helix</keyword>
<name>A0A9Q0XTI9_9SAUR</name>
<comment type="subcellular location">
    <subcellularLocation>
        <location evidence="1">Membrane</location>
        <topology evidence="1">Single-pass membrane protein</topology>
    </subcellularLocation>
    <subcellularLocation>
        <location evidence="2">Mitochondrion membrane</location>
    </subcellularLocation>
</comment>
<evidence type="ECO:0000256" key="3">
    <source>
        <dbReference type="ARBA" id="ARBA00007710"/>
    </source>
</evidence>
<dbReference type="GO" id="GO:0005635">
    <property type="term" value="C:nuclear envelope"/>
    <property type="evidence" value="ECO:0007669"/>
    <property type="project" value="TreeGrafter"/>
</dbReference>